<dbReference type="PANTHER" id="PTHR35788:SF1">
    <property type="entry name" value="EXPORTED PROTEIN"/>
    <property type="match status" value="1"/>
</dbReference>
<keyword evidence="3" id="KW-0472">Membrane</keyword>
<dbReference type="Proteomes" id="UP000093352">
    <property type="component" value="Unassembled WGS sequence"/>
</dbReference>
<dbReference type="InterPro" id="IPR052913">
    <property type="entry name" value="Glycopeptide_resist_protein"/>
</dbReference>
<reference evidence="5 6" key="1">
    <citation type="journal article" date="2016" name="Genome Announc.">
        <title>Draft Genome Sequence of Criibacterium bergeronii gen. nov., sp. nov., Strain CCRI-22567T, Isolated from a Vaginal Sample from a Woman with Bacterial Vaginosis.</title>
        <authorList>
            <person name="Maheux A.F."/>
            <person name="Berube E."/>
            <person name="Boudreau D.K."/>
            <person name="Raymond F."/>
            <person name="Corbeil J."/>
            <person name="Roy P.H."/>
            <person name="Boissinot M."/>
            <person name="Omar R.F."/>
        </authorList>
    </citation>
    <scope>NUCLEOTIDE SEQUENCE [LARGE SCALE GENOMIC DNA]</scope>
    <source>
        <strain evidence="5 6">CCRI-22567</strain>
    </source>
</reference>
<keyword evidence="6" id="KW-1185">Reference proteome</keyword>
<dbReference type="InterPro" id="IPR007391">
    <property type="entry name" value="Vancomycin_resist_VanW"/>
</dbReference>
<dbReference type="RefSeq" id="WP_068912631.1">
    <property type="nucleotide sequence ID" value="NZ_MBEW02000004.1"/>
</dbReference>
<evidence type="ECO:0000256" key="3">
    <source>
        <dbReference type="SAM" id="Phobius"/>
    </source>
</evidence>
<keyword evidence="3" id="KW-0812">Transmembrane</keyword>
<evidence type="ECO:0000259" key="4">
    <source>
        <dbReference type="PROSITE" id="PS51109"/>
    </source>
</evidence>
<feature type="compositionally biased region" description="Polar residues" evidence="2">
    <location>
        <begin position="452"/>
        <end position="472"/>
    </location>
</feature>
<dbReference type="InterPro" id="IPR011098">
    <property type="entry name" value="G5_dom"/>
</dbReference>
<feature type="domain" description="G5" evidence="4">
    <location>
        <begin position="372"/>
        <end position="453"/>
    </location>
</feature>
<dbReference type="InterPro" id="IPR022029">
    <property type="entry name" value="YoaR-like_PG-bd"/>
</dbReference>
<name>A0A371IMT6_9FIRM</name>
<evidence type="ECO:0000313" key="6">
    <source>
        <dbReference type="Proteomes" id="UP000093352"/>
    </source>
</evidence>
<dbReference type="EMBL" id="MBEW02000004">
    <property type="protein sequence ID" value="RDY21812.1"/>
    <property type="molecule type" value="Genomic_DNA"/>
</dbReference>
<evidence type="ECO:0000256" key="1">
    <source>
        <dbReference type="ARBA" id="ARBA00022729"/>
    </source>
</evidence>
<organism evidence="5 6">
    <name type="scientific">Criibacterium bergeronii</name>
    <dbReference type="NCBI Taxonomy" id="1871336"/>
    <lineage>
        <taxon>Bacteria</taxon>
        <taxon>Bacillati</taxon>
        <taxon>Bacillota</taxon>
        <taxon>Clostridia</taxon>
        <taxon>Peptostreptococcales</taxon>
        <taxon>Filifactoraceae</taxon>
        <taxon>Criibacterium</taxon>
    </lineage>
</organism>
<dbReference type="Pfam" id="PF07501">
    <property type="entry name" value="G5"/>
    <property type="match status" value="1"/>
</dbReference>
<dbReference type="Pfam" id="PF12229">
    <property type="entry name" value="PG_binding_4"/>
    <property type="match status" value="1"/>
</dbReference>
<keyword evidence="1" id="KW-0732">Signal</keyword>
<gene>
    <name evidence="5" type="ORF">BBG48_002995</name>
</gene>
<feature type="transmembrane region" description="Helical" evidence="3">
    <location>
        <begin position="12"/>
        <end position="31"/>
    </location>
</feature>
<evidence type="ECO:0000256" key="2">
    <source>
        <dbReference type="SAM" id="MobiDB-lite"/>
    </source>
</evidence>
<dbReference type="AlphaFoldDB" id="A0A371IMT6"/>
<protein>
    <submittedName>
        <fullName evidence="5">Vancomycin resistance protein</fullName>
    </submittedName>
</protein>
<dbReference type="SMART" id="SM01208">
    <property type="entry name" value="G5"/>
    <property type="match status" value="1"/>
</dbReference>
<evidence type="ECO:0000313" key="5">
    <source>
        <dbReference type="EMBL" id="RDY21812.1"/>
    </source>
</evidence>
<feature type="region of interest" description="Disordered" evidence="2">
    <location>
        <begin position="444"/>
        <end position="479"/>
    </location>
</feature>
<accession>A0A371IMT6</accession>
<dbReference type="Gene3D" id="2.20.230.10">
    <property type="entry name" value="Resuscitation-promoting factor rpfb"/>
    <property type="match status" value="1"/>
</dbReference>
<dbReference type="Pfam" id="PF04294">
    <property type="entry name" value="VanW"/>
    <property type="match status" value="1"/>
</dbReference>
<proteinExistence type="predicted"/>
<keyword evidence="3" id="KW-1133">Transmembrane helix</keyword>
<sequence>MNKKTRKKNRLQILPIIILVLLALVSLPFIYMNNIVKGDKILNNVSIGKMNVSNLTKEEAKQALGQKFSFGNVTLNDAGVTYDYNLSENGFNYDIDKSVEDAFNVGRDGNVIQNALVAFGHSTGKKTDIPLDYNDDYAGLENWFNEIAQKANIDPVNPTISVSGAGIVVVPGVKGKIVDVEALKANVKQEIEKNSDGQDILLDLPVKTVEPYIKEEQLSKINGIIGKYSTKYPTTDVARSMNVAVTAKKMNGILLMPGDQGSFMSHLGPVNEKAGFKAAKIIINNEYVDGIGGGVCQVSSTMYNALLRSGLDITARSNHTFPIGYVPLGLDATVADPAPDMKYKNNYPFPIYITNSAGGGYMTTTIYGNRELAKKVDITTEVLETIPSDVVYKDDPTLPEGKEVVDDNGHIGYKVVSYKTIDGKKTVIARSNYKMTPKIILRGTKKAEPGTEQAQQPQAMQATSNDPNSELHQSALPIF</sequence>
<comment type="caution">
    <text evidence="5">The sequence shown here is derived from an EMBL/GenBank/DDBJ whole genome shotgun (WGS) entry which is preliminary data.</text>
</comment>
<dbReference type="PROSITE" id="PS51109">
    <property type="entry name" value="G5"/>
    <property type="match status" value="1"/>
</dbReference>
<dbReference type="PANTHER" id="PTHR35788">
    <property type="entry name" value="EXPORTED PROTEIN-RELATED"/>
    <property type="match status" value="1"/>
</dbReference>